<feature type="domain" description="BLUF" evidence="1">
    <location>
        <begin position="3"/>
        <end position="94"/>
    </location>
</feature>
<dbReference type="Proteomes" id="UP000622017">
    <property type="component" value="Unassembled WGS sequence"/>
</dbReference>
<gene>
    <name evidence="2" type="ORF">H8B15_20275</name>
</gene>
<dbReference type="SMART" id="SM01034">
    <property type="entry name" value="BLUF"/>
    <property type="match status" value="1"/>
</dbReference>
<accession>A0ABR7MQB7</accession>
<dbReference type="SUPFAM" id="SSF54975">
    <property type="entry name" value="Acylphosphatase/BLUF domain-like"/>
    <property type="match status" value="1"/>
</dbReference>
<dbReference type="Gene3D" id="3.30.70.100">
    <property type="match status" value="1"/>
</dbReference>
<sequence>MPLHYIVYTSVAEKPFTPAELEQILIRARAKNTTLRVTGMLLYSAGQILQVLEGPPEAIEQLYGTIATDPRHHHVATVAEGTSERRLFPDWSMGFGEASAPEFARLAGYVDSSRTTFLLPRAHNLPVALRDMLMHFVSKPGAV</sequence>
<reference evidence="2 3" key="1">
    <citation type="submission" date="2020-08" db="EMBL/GenBank/DDBJ databases">
        <title>Hymenobacter sp.</title>
        <authorList>
            <person name="Kim M.K."/>
        </authorList>
    </citation>
    <scope>NUCLEOTIDE SEQUENCE [LARGE SCALE GENOMIC DNA]</scope>
    <source>
        <strain evidence="2 3">BT507</strain>
    </source>
</reference>
<dbReference type="Pfam" id="PF04940">
    <property type="entry name" value="BLUF"/>
    <property type="match status" value="1"/>
</dbReference>
<organism evidence="2 3">
    <name type="scientific">Hymenobacter citatus</name>
    <dbReference type="NCBI Taxonomy" id="2763506"/>
    <lineage>
        <taxon>Bacteria</taxon>
        <taxon>Pseudomonadati</taxon>
        <taxon>Bacteroidota</taxon>
        <taxon>Cytophagia</taxon>
        <taxon>Cytophagales</taxon>
        <taxon>Hymenobacteraceae</taxon>
        <taxon>Hymenobacter</taxon>
    </lineage>
</organism>
<protein>
    <submittedName>
        <fullName evidence="2">BLUF domain-containing protein</fullName>
    </submittedName>
</protein>
<dbReference type="RefSeq" id="WP_187321472.1">
    <property type="nucleotide sequence ID" value="NZ_JACSCY010000027.1"/>
</dbReference>
<dbReference type="InterPro" id="IPR007024">
    <property type="entry name" value="BLUF_domain"/>
</dbReference>
<proteinExistence type="predicted"/>
<name>A0ABR7MQB7_9BACT</name>
<dbReference type="InterPro" id="IPR036046">
    <property type="entry name" value="Acylphosphatase-like_dom_sf"/>
</dbReference>
<keyword evidence="3" id="KW-1185">Reference proteome</keyword>
<evidence type="ECO:0000313" key="2">
    <source>
        <dbReference type="EMBL" id="MBC6613269.1"/>
    </source>
</evidence>
<dbReference type="PROSITE" id="PS50925">
    <property type="entry name" value="BLUF"/>
    <property type="match status" value="1"/>
</dbReference>
<dbReference type="EMBL" id="JACSCY010000027">
    <property type="protein sequence ID" value="MBC6613269.1"/>
    <property type="molecule type" value="Genomic_DNA"/>
</dbReference>
<comment type="caution">
    <text evidence="2">The sequence shown here is derived from an EMBL/GenBank/DDBJ whole genome shotgun (WGS) entry which is preliminary data.</text>
</comment>
<evidence type="ECO:0000313" key="3">
    <source>
        <dbReference type="Proteomes" id="UP000622017"/>
    </source>
</evidence>
<evidence type="ECO:0000259" key="1">
    <source>
        <dbReference type="PROSITE" id="PS50925"/>
    </source>
</evidence>